<name>A0ABD5W6B1_9EURY</name>
<dbReference type="AlphaFoldDB" id="A0ABD5W6B1"/>
<evidence type="ECO:0000256" key="1">
    <source>
        <dbReference type="SAM" id="Phobius"/>
    </source>
</evidence>
<gene>
    <name evidence="3" type="ORF">ACFQQG_12045</name>
</gene>
<dbReference type="InterPro" id="IPR012859">
    <property type="entry name" value="Pilin_N_archaeal"/>
</dbReference>
<comment type="caution">
    <text evidence="3">The sequence shown here is derived from an EMBL/GenBank/DDBJ whole genome shotgun (WGS) entry which is preliminary data.</text>
</comment>
<evidence type="ECO:0000313" key="3">
    <source>
        <dbReference type="EMBL" id="MFC7058778.1"/>
    </source>
</evidence>
<proteinExistence type="predicted"/>
<keyword evidence="1" id="KW-0472">Membrane</keyword>
<keyword evidence="1" id="KW-0812">Transmembrane</keyword>
<sequence>MGPRSNRQRGQSETIGVVLLLAVVLTLLVGGGAVLIADWYADTERDAQVAVDSNLTGTNLTLRHMGGDTLDPSDVRVVVREADEDLTLADSNVSGTADRFEPGSTWEYSFPSLPDEVTVQVFDTSTNTLLHERAYDVR</sequence>
<evidence type="ECO:0000259" key="2">
    <source>
        <dbReference type="Pfam" id="PF07790"/>
    </source>
</evidence>
<dbReference type="Proteomes" id="UP001596445">
    <property type="component" value="Unassembled WGS sequence"/>
</dbReference>
<organism evidence="3 4">
    <name type="scientific">Halovenus salina</name>
    <dbReference type="NCBI Taxonomy" id="1510225"/>
    <lineage>
        <taxon>Archaea</taxon>
        <taxon>Methanobacteriati</taxon>
        <taxon>Methanobacteriota</taxon>
        <taxon>Stenosarchaea group</taxon>
        <taxon>Halobacteria</taxon>
        <taxon>Halobacteriales</taxon>
        <taxon>Haloarculaceae</taxon>
        <taxon>Halovenus</taxon>
    </lineage>
</organism>
<evidence type="ECO:0000313" key="4">
    <source>
        <dbReference type="Proteomes" id="UP001596445"/>
    </source>
</evidence>
<reference evidence="3 4" key="1">
    <citation type="journal article" date="2019" name="Int. J. Syst. Evol. Microbiol.">
        <title>The Global Catalogue of Microorganisms (GCM) 10K type strain sequencing project: providing services to taxonomists for standard genome sequencing and annotation.</title>
        <authorList>
            <consortium name="The Broad Institute Genomics Platform"/>
            <consortium name="The Broad Institute Genome Sequencing Center for Infectious Disease"/>
            <person name="Wu L."/>
            <person name="Ma J."/>
        </authorList>
    </citation>
    <scope>NUCLEOTIDE SEQUENCE [LARGE SCALE GENOMIC DNA]</scope>
    <source>
        <strain evidence="3 4">JCM 30072</strain>
    </source>
</reference>
<dbReference type="EMBL" id="JBHSZI010000001">
    <property type="protein sequence ID" value="MFC7058778.1"/>
    <property type="molecule type" value="Genomic_DNA"/>
</dbReference>
<feature type="transmembrane region" description="Helical" evidence="1">
    <location>
        <begin position="15"/>
        <end position="37"/>
    </location>
</feature>
<keyword evidence="1" id="KW-1133">Transmembrane helix</keyword>
<dbReference type="Pfam" id="PF07790">
    <property type="entry name" value="Pilin_N"/>
    <property type="match status" value="1"/>
</dbReference>
<protein>
    <submittedName>
        <fullName evidence="3">Type IV pilin</fullName>
    </submittedName>
</protein>
<keyword evidence="4" id="KW-1185">Reference proteome</keyword>
<feature type="domain" description="Archaeal Type IV pilin N-terminal" evidence="2">
    <location>
        <begin position="12"/>
        <end position="83"/>
    </location>
</feature>
<accession>A0ABD5W6B1</accession>
<dbReference type="GeneID" id="76630814"/>
<dbReference type="RefSeq" id="WP_267161506.1">
    <property type="nucleotide sequence ID" value="NZ_CP112972.1"/>
</dbReference>